<protein>
    <submittedName>
        <fullName evidence="2">Uncharacterized protein</fullName>
    </submittedName>
</protein>
<evidence type="ECO:0000313" key="2">
    <source>
        <dbReference type="EMBL" id="MCD2195871.1"/>
    </source>
</evidence>
<dbReference type="RefSeq" id="WP_230737605.1">
    <property type="nucleotide sequence ID" value="NZ_JAJNDB010000005.1"/>
</dbReference>
<dbReference type="Proteomes" id="UP001199469">
    <property type="component" value="Unassembled WGS sequence"/>
</dbReference>
<dbReference type="EMBL" id="JAJNDB010000005">
    <property type="protein sequence ID" value="MCD2195871.1"/>
    <property type="molecule type" value="Genomic_DNA"/>
</dbReference>
<keyword evidence="3" id="KW-1185">Reference proteome</keyword>
<gene>
    <name evidence="2" type="ORF">LQ327_21090</name>
</gene>
<sequence length="83" mass="8493">MEVADRVPDVAIDEIGVDGDGRRGSGAGGADDLSAGVDDVAGGPETRCAAASPRQHQGRRQTSRTPADDRYVVIGHAARLAVP</sequence>
<comment type="caution">
    <text evidence="2">The sequence shown here is derived from an EMBL/GenBank/DDBJ whole genome shotgun (WGS) entry which is preliminary data.</text>
</comment>
<proteinExistence type="predicted"/>
<organism evidence="2 3">
    <name type="scientific">Actinomycetospora endophytica</name>
    <dbReference type="NCBI Taxonomy" id="2291215"/>
    <lineage>
        <taxon>Bacteria</taxon>
        <taxon>Bacillati</taxon>
        <taxon>Actinomycetota</taxon>
        <taxon>Actinomycetes</taxon>
        <taxon>Pseudonocardiales</taxon>
        <taxon>Pseudonocardiaceae</taxon>
        <taxon>Actinomycetospora</taxon>
    </lineage>
</organism>
<feature type="compositionally biased region" description="Low complexity" evidence="1">
    <location>
        <begin position="30"/>
        <end position="43"/>
    </location>
</feature>
<evidence type="ECO:0000313" key="3">
    <source>
        <dbReference type="Proteomes" id="UP001199469"/>
    </source>
</evidence>
<name>A0ABS8PC95_9PSEU</name>
<reference evidence="2 3" key="1">
    <citation type="submission" date="2021-11" db="EMBL/GenBank/DDBJ databases">
        <title>Draft genome sequence of Actinomycetospora sp. SF1 isolated from the rhizosphere soil.</title>
        <authorList>
            <person name="Duangmal K."/>
            <person name="Chantavorakit T."/>
        </authorList>
    </citation>
    <scope>NUCLEOTIDE SEQUENCE [LARGE SCALE GENOMIC DNA]</scope>
    <source>
        <strain evidence="2 3">TBRC 5722</strain>
    </source>
</reference>
<accession>A0ABS8PC95</accession>
<feature type="region of interest" description="Disordered" evidence="1">
    <location>
        <begin position="1"/>
        <end position="71"/>
    </location>
</feature>
<evidence type="ECO:0000256" key="1">
    <source>
        <dbReference type="SAM" id="MobiDB-lite"/>
    </source>
</evidence>